<gene>
    <name evidence="1" type="ORF">IDH45_06300</name>
</gene>
<dbReference type="AlphaFoldDB" id="A0A927GZ08"/>
<dbReference type="RefSeq" id="WP_190925740.1">
    <property type="nucleotide sequence ID" value="NZ_JACXJA010000006.1"/>
</dbReference>
<evidence type="ECO:0000313" key="2">
    <source>
        <dbReference type="Proteomes" id="UP000639396"/>
    </source>
</evidence>
<dbReference type="EMBL" id="JACXJA010000006">
    <property type="protein sequence ID" value="MBD2861602.1"/>
    <property type="molecule type" value="Genomic_DNA"/>
</dbReference>
<dbReference type="Proteomes" id="UP000639396">
    <property type="component" value="Unassembled WGS sequence"/>
</dbReference>
<accession>A0A927GZ08</accession>
<sequence length="106" mass="12022">MRLRQRDKRPVVFRARITVKEPDATTYEDWGDPITVYGNVQPAGGRMMAEMYGERLAYMQVMYVEGKPAISEGAGACLFTTDPDYRVVAIRPWSAHTVIDLEAIRP</sequence>
<reference evidence="1" key="1">
    <citation type="submission" date="2020-09" db="EMBL/GenBank/DDBJ databases">
        <title>A novel bacterium of genus Paenibacillus, isolated from South China Sea.</title>
        <authorList>
            <person name="Huang H."/>
            <person name="Mo K."/>
            <person name="Hu Y."/>
        </authorList>
    </citation>
    <scope>NUCLEOTIDE SEQUENCE</scope>
    <source>
        <strain evidence="1">IB182363</strain>
    </source>
</reference>
<evidence type="ECO:0000313" key="1">
    <source>
        <dbReference type="EMBL" id="MBD2861602.1"/>
    </source>
</evidence>
<protein>
    <submittedName>
        <fullName evidence="1">Uncharacterized protein</fullName>
    </submittedName>
</protein>
<organism evidence="1 2">
    <name type="scientific">Paenibacillus oceani</name>
    <dbReference type="NCBI Taxonomy" id="2772510"/>
    <lineage>
        <taxon>Bacteria</taxon>
        <taxon>Bacillati</taxon>
        <taxon>Bacillota</taxon>
        <taxon>Bacilli</taxon>
        <taxon>Bacillales</taxon>
        <taxon>Paenibacillaceae</taxon>
        <taxon>Paenibacillus</taxon>
    </lineage>
</organism>
<comment type="caution">
    <text evidence="1">The sequence shown here is derived from an EMBL/GenBank/DDBJ whole genome shotgun (WGS) entry which is preliminary data.</text>
</comment>
<name>A0A927GZ08_9BACL</name>
<keyword evidence="2" id="KW-1185">Reference proteome</keyword>
<proteinExistence type="predicted"/>